<accession>A0A6G1BN63</accession>
<dbReference type="InterPro" id="IPR043129">
    <property type="entry name" value="ATPase_NBD"/>
</dbReference>
<name>A0A6G1BN63_9ORYZ</name>
<dbReference type="Gene3D" id="3.90.640.10">
    <property type="entry name" value="Actin, Chain A, domain 4"/>
    <property type="match status" value="1"/>
</dbReference>
<dbReference type="InterPro" id="IPR013126">
    <property type="entry name" value="Hsp_70_fam"/>
</dbReference>
<dbReference type="EMBL" id="SPHZ02000012">
    <property type="protein sequence ID" value="KAF0889458.1"/>
    <property type="molecule type" value="Genomic_DNA"/>
</dbReference>
<dbReference type="AlphaFoldDB" id="A0A6G1BN63"/>
<dbReference type="OrthoDB" id="687450at2759"/>
<dbReference type="FunFam" id="3.90.640.10:FF:000003">
    <property type="entry name" value="Molecular chaperone DnaK"/>
    <property type="match status" value="1"/>
</dbReference>
<evidence type="ECO:0000313" key="4">
    <source>
        <dbReference type="Proteomes" id="UP000479710"/>
    </source>
</evidence>
<organism evidence="3 4">
    <name type="scientific">Oryza meyeriana var. granulata</name>
    <dbReference type="NCBI Taxonomy" id="110450"/>
    <lineage>
        <taxon>Eukaryota</taxon>
        <taxon>Viridiplantae</taxon>
        <taxon>Streptophyta</taxon>
        <taxon>Embryophyta</taxon>
        <taxon>Tracheophyta</taxon>
        <taxon>Spermatophyta</taxon>
        <taxon>Magnoliopsida</taxon>
        <taxon>Liliopsida</taxon>
        <taxon>Poales</taxon>
        <taxon>Poaceae</taxon>
        <taxon>BOP clade</taxon>
        <taxon>Oryzoideae</taxon>
        <taxon>Oryzeae</taxon>
        <taxon>Oryzinae</taxon>
        <taxon>Oryza</taxon>
        <taxon>Oryza meyeriana</taxon>
    </lineage>
</organism>
<keyword evidence="4" id="KW-1185">Reference proteome</keyword>
<comment type="caution">
    <text evidence="3">The sequence shown here is derived from an EMBL/GenBank/DDBJ whole genome shotgun (WGS) entry which is preliminary data.</text>
</comment>
<gene>
    <name evidence="3" type="ORF">E2562_024520</name>
</gene>
<dbReference type="Pfam" id="PF00012">
    <property type="entry name" value="HSP70"/>
    <property type="match status" value="1"/>
</dbReference>
<protein>
    <submittedName>
        <fullName evidence="3">Uncharacterized protein</fullName>
    </submittedName>
</protein>
<dbReference type="Gene3D" id="3.30.420.40">
    <property type="match status" value="1"/>
</dbReference>
<keyword evidence="2" id="KW-0067">ATP-binding</keyword>
<keyword evidence="1" id="KW-0547">Nucleotide-binding</keyword>
<reference evidence="3 4" key="1">
    <citation type="submission" date="2019-11" db="EMBL/GenBank/DDBJ databases">
        <title>Whole genome sequence of Oryza granulata.</title>
        <authorList>
            <person name="Li W."/>
        </authorList>
    </citation>
    <scope>NUCLEOTIDE SEQUENCE [LARGE SCALE GENOMIC DNA]</scope>
    <source>
        <strain evidence="4">cv. Menghai</strain>
        <tissue evidence="3">Leaf</tissue>
    </source>
</reference>
<dbReference type="GO" id="GO:0005524">
    <property type="term" value="F:ATP binding"/>
    <property type="evidence" value="ECO:0007669"/>
    <property type="project" value="UniProtKB-KW"/>
</dbReference>
<evidence type="ECO:0000256" key="1">
    <source>
        <dbReference type="ARBA" id="ARBA00022741"/>
    </source>
</evidence>
<dbReference type="GO" id="GO:0140662">
    <property type="term" value="F:ATP-dependent protein folding chaperone"/>
    <property type="evidence" value="ECO:0007669"/>
    <property type="project" value="InterPro"/>
</dbReference>
<proteinExistence type="predicted"/>
<dbReference type="Proteomes" id="UP000479710">
    <property type="component" value="Unassembled WGS sequence"/>
</dbReference>
<dbReference type="SUPFAM" id="SSF53067">
    <property type="entry name" value="Actin-like ATPase domain"/>
    <property type="match status" value="1"/>
</dbReference>
<evidence type="ECO:0000256" key="2">
    <source>
        <dbReference type="ARBA" id="ARBA00022840"/>
    </source>
</evidence>
<evidence type="ECO:0000313" key="3">
    <source>
        <dbReference type="EMBL" id="KAF0889458.1"/>
    </source>
</evidence>
<dbReference type="PANTHER" id="PTHR19375">
    <property type="entry name" value="HEAT SHOCK PROTEIN 70KDA"/>
    <property type="match status" value="1"/>
</dbReference>
<sequence length="105" mass="11793">MTSNAWRLRTACEQAKKVLSNQHDAQLSIQSLVDGLNFSESLTREKFEELNRDLFLKVVALVDEAISGAELLNNKKNLINEVVLIGGSTMIPKNQELIRDYFAGK</sequence>